<sequence>MQQHGKRIKYNLRSNEFHSLVDDFFFSENDIVSSLVMR</sequence>
<dbReference type="AlphaFoldDB" id="K9ELF1"/>
<dbReference type="EMBL" id="ADLF01000011">
    <property type="protein sequence ID" value="EKU89970.1"/>
    <property type="molecule type" value="Genomic_DNA"/>
</dbReference>
<dbReference type="HOGENOM" id="CLU_219643_0_0_10"/>
<reference evidence="1 2" key="1">
    <citation type="submission" date="2012-09" db="EMBL/GenBank/DDBJ databases">
        <title>The Genome Sequence of Bacteroides oleiciplenus YIT 12058.</title>
        <authorList>
            <consortium name="The Broad Institute Genome Sequencing Platform"/>
            <person name="Earl A."/>
            <person name="Ward D."/>
            <person name="Feldgarden M."/>
            <person name="Gevers D."/>
            <person name="Morotomi M."/>
            <person name="Walker B."/>
            <person name="Young S.K."/>
            <person name="Zeng Q."/>
            <person name="Gargeya S."/>
            <person name="Fitzgerald M."/>
            <person name="Haas B."/>
            <person name="Abouelleil A."/>
            <person name="Alvarado L."/>
            <person name="Arachchi H.M."/>
            <person name="Berlin A.M."/>
            <person name="Chapman S.B."/>
            <person name="Goldberg J."/>
            <person name="Griggs A."/>
            <person name="Gujja S."/>
            <person name="Hansen M."/>
            <person name="Howarth C."/>
            <person name="Imamovic A."/>
            <person name="Larimer J."/>
            <person name="McCowen C."/>
            <person name="Montmayeur A."/>
            <person name="Murphy C."/>
            <person name="Neiman D."/>
            <person name="Pearson M."/>
            <person name="Priest M."/>
            <person name="Roberts A."/>
            <person name="Saif S."/>
            <person name="Shea T."/>
            <person name="Sisk P."/>
            <person name="Sykes S."/>
            <person name="Wortman J."/>
            <person name="Nusbaum C."/>
            <person name="Birren B."/>
        </authorList>
    </citation>
    <scope>NUCLEOTIDE SEQUENCE [LARGE SCALE GENOMIC DNA]</scope>
    <source>
        <strain evidence="1 2">YIT 12058</strain>
    </source>
</reference>
<protein>
    <submittedName>
        <fullName evidence="1">Uncharacterized protein</fullName>
    </submittedName>
</protein>
<evidence type="ECO:0000313" key="1">
    <source>
        <dbReference type="EMBL" id="EKU89970.1"/>
    </source>
</evidence>
<dbReference type="PATRIC" id="fig|742727.4.peg.2872"/>
<comment type="caution">
    <text evidence="1">The sequence shown here is derived from an EMBL/GenBank/DDBJ whole genome shotgun (WGS) entry which is preliminary data.</text>
</comment>
<name>K9ELF1_9BACE</name>
<accession>K9ELF1</accession>
<proteinExistence type="predicted"/>
<dbReference type="Proteomes" id="UP000009872">
    <property type="component" value="Unassembled WGS sequence"/>
</dbReference>
<keyword evidence="2" id="KW-1185">Reference proteome</keyword>
<evidence type="ECO:0000313" key="2">
    <source>
        <dbReference type="Proteomes" id="UP000009872"/>
    </source>
</evidence>
<gene>
    <name evidence="1" type="ORF">HMPREF9447_02805</name>
</gene>
<organism evidence="1 2">
    <name type="scientific">Bacteroides oleiciplenus YIT 12058</name>
    <dbReference type="NCBI Taxonomy" id="742727"/>
    <lineage>
        <taxon>Bacteria</taxon>
        <taxon>Pseudomonadati</taxon>
        <taxon>Bacteroidota</taxon>
        <taxon>Bacteroidia</taxon>
        <taxon>Bacteroidales</taxon>
        <taxon>Bacteroidaceae</taxon>
        <taxon>Bacteroides</taxon>
    </lineage>
</organism>